<gene>
    <name evidence="5" type="ORF">KDK_32590</name>
</gene>
<evidence type="ECO:0000259" key="4">
    <source>
        <dbReference type="Pfam" id="PF01568"/>
    </source>
</evidence>
<keyword evidence="1" id="KW-0479">Metal-binding</keyword>
<keyword evidence="2" id="KW-0408">Iron</keyword>
<evidence type="ECO:0000256" key="2">
    <source>
        <dbReference type="ARBA" id="ARBA00023004"/>
    </source>
</evidence>
<dbReference type="InterPro" id="IPR006657">
    <property type="entry name" value="MoPterin_dinucl-bd_dom"/>
</dbReference>
<dbReference type="CDD" id="cd00508">
    <property type="entry name" value="MopB_CT_Fdh-Nap-like"/>
    <property type="match status" value="1"/>
</dbReference>
<evidence type="ECO:0000313" key="5">
    <source>
        <dbReference type="EMBL" id="GCE19459.1"/>
    </source>
</evidence>
<protein>
    <recommendedName>
        <fullName evidence="4">Molybdopterin dinucleotide-binding domain-containing protein</fullName>
    </recommendedName>
</protein>
<evidence type="ECO:0000256" key="1">
    <source>
        <dbReference type="ARBA" id="ARBA00022723"/>
    </source>
</evidence>
<dbReference type="Pfam" id="PF01568">
    <property type="entry name" value="Molydop_binding"/>
    <property type="match status" value="1"/>
</dbReference>
<sequence length="151" mass="17143">MVLTTGRVIYHYLSGNQTRRVPFLKEQAPYPWVEMHEQAAARLGIVDGDWVTVRTRRGELTAPALVVRSIRPDTLFIPYHYGRTQAANQLTNPVLEPMMKIPEYKACAASVMRATHKPEWANQEDTQALLEAGRRRHELPAAQAKANPTLR</sequence>
<dbReference type="EMBL" id="BIFS01000001">
    <property type="protein sequence ID" value="GCE19459.1"/>
    <property type="molecule type" value="Genomic_DNA"/>
</dbReference>
<evidence type="ECO:0000256" key="3">
    <source>
        <dbReference type="ARBA" id="ARBA00023014"/>
    </source>
</evidence>
<dbReference type="SUPFAM" id="SSF50692">
    <property type="entry name" value="ADC-like"/>
    <property type="match status" value="1"/>
</dbReference>
<keyword evidence="6" id="KW-1185">Reference proteome</keyword>
<keyword evidence="3" id="KW-0411">Iron-sulfur</keyword>
<dbReference type="InterPro" id="IPR050123">
    <property type="entry name" value="Prok_molybdopt-oxidoreductase"/>
</dbReference>
<dbReference type="Proteomes" id="UP000287188">
    <property type="component" value="Unassembled WGS sequence"/>
</dbReference>
<proteinExistence type="predicted"/>
<dbReference type="AlphaFoldDB" id="A0A402AK70"/>
<dbReference type="InterPro" id="IPR009010">
    <property type="entry name" value="Asp_de-COase-like_dom_sf"/>
</dbReference>
<organism evidence="5 6">
    <name type="scientific">Dictyobacter kobayashii</name>
    <dbReference type="NCBI Taxonomy" id="2014872"/>
    <lineage>
        <taxon>Bacteria</taxon>
        <taxon>Bacillati</taxon>
        <taxon>Chloroflexota</taxon>
        <taxon>Ktedonobacteria</taxon>
        <taxon>Ktedonobacterales</taxon>
        <taxon>Dictyobacteraceae</taxon>
        <taxon>Dictyobacter</taxon>
    </lineage>
</organism>
<accession>A0A402AK70</accession>
<dbReference type="GO" id="GO:0022904">
    <property type="term" value="P:respiratory electron transport chain"/>
    <property type="evidence" value="ECO:0007669"/>
    <property type="project" value="TreeGrafter"/>
</dbReference>
<dbReference type="PANTHER" id="PTHR43105:SF10">
    <property type="entry name" value="NADH-QUINONE OXIDOREDUCTASE SUBUNIT G"/>
    <property type="match status" value="1"/>
</dbReference>
<dbReference type="GO" id="GO:0016020">
    <property type="term" value="C:membrane"/>
    <property type="evidence" value="ECO:0007669"/>
    <property type="project" value="TreeGrafter"/>
</dbReference>
<dbReference type="PANTHER" id="PTHR43105">
    <property type="entry name" value="RESPIRATORY NITRATE REDUCTASE"/>
    <property type="match status" value="1"/>
</dbReference>
<name>A0A402AK70_9CHLR</name>
<feature type="domain" description="Molybdopterin dinucleotide-binding" evidence="4">
    <location>
        <begin position="1"/>
        <end position="108"/>
    </location>
</feature>
<dbReference type="GO" id="GO:0046872">
    <property type="term" value="F:metal ion binding"/>
    <property type="evidence" value="ECO:0007669"/>
    <property type="project" value="UniProtKB-KW"/>
</dbReference>
<comment type="caution">
    <text evidence="5">The sequence shown here is derived from an EMBL/GenBank/DDBJ whole genome shotgun (WGS) entry which is preliminary data.</text>
</comment>
<dbReference type="GO" id="GO:0051536">
    <property type="term" value="F:iron-sulfur cluster binding"/>
    <property type="evidence" value="ECO:0007669"/>
    <property type="project" value="UniProtKB-KW"/>
</dbReference>
<evidence type="ECO:0000313" key="6">
    <source>
        <dbReference type="Proteomes" id="UP000287188"/>
    </source>
</evidence>
<dbReference type="GO" id="GO:0043546">
    <property type="term" value="F:molybdopterin cofactor binding"/>
    <property type="evidence" value="ECO:0007669"/>
    <property type="project" value="InterPro"/>
</dbReference>
<dbReference type="GO" id="GO:0003954">
    <property type="term" value="F:NADH dehydrogenase activity"/>
    <property type="evidence" value="ECO:0007669"/>
    <property type="project" value="TreeGrafter"/>
</dbReference>
<reference evidence="6" key="1">
    <citation type="submission" date="2018-12" db="EMBL/GenBank/DDBJ databases">
        <title>Tengunoibacter tsumagoiensis gen. nov., sp. nov., Dictyobacter kobayashii sp. nov., D. alpinus sp. nov., and D. joshuensis sp. nov. and description of Dictyobacteraceae fam. nov. within the order Ktedonobacterales isolated from Tengu-no-mugimeshi.</title>
        <authorList>
            <person name="Wang C.M."/>
            <person name="Zheng Y."/>
            <person name="Sakai Y."/>
            <person name="Toyoda A."/>
            <person name="Minakuchi Y."/>
            <person name="Abe K."/>
            <person name="Yokota A."/>
            <person name="Yabe S."/>
        </authorList>
    </citation>
    <scope>NUCLEOTIDE SEQUENCE [LARGE SCALE GENOMIC DNA]</scope>
    <source>
        <strain evidence="6">Uno11</strain>
    </source>
</reference>
<dbReference type="Gene3D" id="2.40.40.20">
    <property type="match status" value="1"/>
</dbReference>